<reference evidence="1" key="1">
    <citation type="journal article" date="2018" name="PLoS Negl. Trop. Dis.">
        <title>An insight into the salivary gland and fat body transcriptome of Panstrongylus lignarius (Hemiptera: Heteroptera), the main vector of Chagas disease in Peru.</title>
        <authorList>
            <person name="Nevoa J.C."/>
            <person name="Mendes M.T."/>
            <person name="da Silva M.V."/>
            <person name="Soares S.C."/>
            <person name="Oliveira C.J.F."/>
            <person name="Ribeiro J.M.C."/>
        </authorList>
    </citation>
    <scope>NUCLEOTIDE SEQUENCE</scope>
</reference>
<dbReference type="Gene3D" id="3.40.50.300">
    <property type="entry name" value="P-loop containing nucleotide triphosphate hydrolases"/>
    <property type="match status" value="1"/>
</dbReference>
<dbReference type="EMBL" id="GFTR01003839">
    <property type="protein sequence ID" value="JAW12587.1"/>
    <property type="molecule type" value="Transcribed_RNA"/>
</dbReference>
<dbReference type="SUPFAM" id="SSF52540">
    <property type="entry name" value="P-loop containing nucleoside triphosphate hydrolases"/>
    <property type="match status" value="1"/>
</dbReference>
<protein>
    <submittedName>
        <fullName evidence="1">Putative viral protein found on panstrongylus lignarius transcriptome</fullName>
    </submittedName>
</protein>
<organism evidence="1">
    <name type="scientific">Panstrongylus lignarius</name>
    <dbReference type="NCBI Taxonomy" id="156445"/>
    <lineage>
        <taxon>Eukaryota</taxon>
        <taxon>Metazoa</taxon>
        <taxon>Ecdysozoa</taxon>
        <taxon>Arthropoda</taxon>
        <taxon>Hexapoda</taxon>
        <taxon>Insecta</taxon>
        <taxon>Pterygota</taxon>
        <taxon>Neoptera</taxon>
        <taxon>Paraneoptera</taxon>
        <taxon>Hemiptera</taxon>
        <taxon>Heteroptera</taxon>
        <taxon>Panheteroptera</taxon>
        <taxon>Cimicomorpha</taxon>
        <taxon>Reduviidae</taxon>
        <taxon>Triatominae</taxon>
        <taxon>Panstrongylus</taxon>
    </lineage>
</organism>
<dbReference type="AlphaFoldDB" id="A0A224XJD2"/>
<proteinExistence type="predicted"/>
<name>A0A224XJD2_9HEMI</name>
<dbReference type="InterPro" id="IPR027417">
    <property type="entry name" value="P-loop_NTPase"/>
</dbReference>
<evidence type="ECO:0000313" key="1">
    <source>
        <dbReference type="EMBL" id="JAW12587.1"/>
    </source>
</evidence>
<sequence>MRLIKQHDTLSVQNLDDRASTNKESKHGLLFPDSIRSLICGPSNCGKTNLMLSLIYDPKGLRFENIYLFAKSLQQPKYRKLAQILEPLKDIRFFEYEDNSQVPPPKEALPNSIIIFDDIACDKQDNVRSYFCMGRHSGVDIFYLSQSYTRVPKHLVRENANFLILFRQDELNLRRIYDDHINSDMEFQTFRKICHWCWKDDRYGFLVLDKDRQINDGRYRKGFGAYIIP</sequence>
<accession>A0A224XJD2</accession>